<keyword evidence="1" id="KW-0812">Transmembrane</keyword>
<proteinExistence type="predicted"/>
<feature type="transmembrane region" description="Helical" evidence="1">
    <location>
        <begin position="43"/>
        <end position="65"/>
    </location>
</feature>
<keyword evidence="1" id="KW-0472">Membrane</keyword>
<reference evidence="2 3" key="1">
    <citation type="journal article" date="2014" name="PLoS Genet.">
        <title>Phylogenetically driven sequencing of extremely halophilic archaea reveals strategies for static and dynamic osmo-response.</title>
        <authorList>
            <person name="Becker E.A."/>
            <person name="Seitzer P.M."/>
            <person name="Tritt A."/>
            <person name="Larsen D."/>
            <person name="Krusor M."/>
            <person name="Yao A.I."/>
            <person name="Wu D."/>
            <person name="Madern D."/>
            <person name="Eisen J.A."/>
            <person name="Darling A.E."/>
            <person name="Facciotti M.T."/>
        </authorList>
    </citation>
    <scope>NUCLEOTIDE SEQUENCE [LARGE SCALE GENOMIC DNA]</scope>
    <source>
        <strain evidence="2 3">DSM 15624</strain>
    </source>
</reference>
<sequence length="138" mass="13758">MATLRQHLYGEHPLRALVTVIAVGGTTALLLIPFGLLEIGVSGLIGTAVFAIALGVVPGVAGGICGRYRLGFPAAVGSGIAPGVAFYLVVAVGAALEVGSFGGGDSPLGPFALLLTTPSFLLATAGFTLTILVTILRE</sequence>
<dbReference type="GeneID" id="25139909"/>
<dbReference type="EMBL" id="AOIE01000080">
    <property type="protein sequence ID" value="ELY73191.1"/>
    <property type="molecule type" value="Genomic_DNA"/>
</dbReference>
<organism evidence="2 3">
    <name type="scientific">Natrinema pellirubrum (strain DSM 15624 / CIP 106293 / JCM 10476 / NCIMB 786 / 157)</name>
    <dbReference type="NCBI Taxonomy" id="797303"/>
    <lineage>
        <taxon>Archaea</taxon>
        <taxon>Methanobacteriati</taxon>
        <taxon>Methanobacteriota</taxon>
        <taxon>Stenosarchaea group</taxon>
        <taxon>Halobacteria</taxon>
        <taxon>Halobacteriales</taxon>
        <taxon>Natrialbaceae</taxon>
        <taxon>Natrinema</taxon>
    </lineage>
</organism>
<feature type="transmembrane region" description="Helical" evidence="1">
    <location>
        <begin position="72"/>
        <end position="96"/>
    </location>
</feature>
<evidence type="ECO:0000256" key="1">
    <source>
        <dbReference type="SAM" id="Phobius"/>
    </source>
</evidence>
<gene>
    <name evidence="2" type="ORF">C488_14175</name>
</gene>
<name>L9YHL4_NATP1</name>
<comment type="caution">
    <text evidence="2">The sequence shown here is derived from an EMBL/GenBank/DDBJ whole genome shotgun (WGS) entry which is preliminary data.</text>
</comment>
<evidence type="ECO:0000313" key="3">
    <source>
        <dbReference type="Proteomes" id="UP000011593"/>
    </source>
</evidence>
<keyword evidence="1" id="KW-1133">Transmembrane helix</keyword>
<feature type="transmembrane region" description="Helical" evidence="1">
    <location>
        <begin position="12"/>
        <end position="37"/>
    </location>
</feature>
<evidence type="ECO:0000313" key="2">
    <source>
        <dbReference type="EMBL" id="ELY73191.1"/>
    </source>
</evidence>
<protein>
    <submittedName>
        <fullName evidence="2">Uncharacterized protein</fullName>
    </submittedName>
</protein>
<dbReference type="OrthoDB" id="384996at2157"/>
<keyword evidence="3" id="KW-1185">Reference proteome</keyword>
<dbReference type="RefSeq" id="WP_006182197.1">
    <property type="nucleotide sequence ID" value="NC_019962.1"/>
</dbReference>
<dbReference type="Proteomes" id="UP000011593">
    <property type="component" value="Unassembled WGS sequence"/>
</dbReference>
<accession>L9YHL4</accession>
<dbReference type="AlphaFoldDB" id="L9YHL4"/>
<feature type="transmembrane region" description="Helical" evidence="1">
    <location>
        <begin position="108"/>
        <end position="136"/>
    </location>
</feature>